<dbReference type="SUPFAM" id="SSF48334">
    <property type="entry name" value="DNA repair protein MutS, domain III"/>
    <property type="match status" value="1"/>
</dbReference>
<dbReference type="Gene3D" id="3.40.50.300">
    <property type="entry name" value="P-loop containing nucleotide triphosphate hydrolases"/>
    <property type="match status" value="1"/>
</dbReference>
<name>A0A323TFW9_9BACI</name>
<keyword evidence="1 7" id="KW-0699">rRNA-binding</keyword>
<protein>
    <recommendedName>
        <fullName evidence="7">Endonuclease MutS2</fullName>
        <ecNumber evidence="7">3.1.-.-</ecNumber>
    </recommendedName>
    <alternativeName>
        <fullName evidence="7">Ribosome-associated protein quality control-upstream factor</fullName>
        <shortName evidence="7">RQC-upstream factor</shortName>
        <shortName evidence="7">RqcU</shortName>
        <ecNumber evidence="7">3.6.4.-</ecNumber>
    </alternativeName>
</protein>
<dbReference type="SUPFAM" id="SSF52540">
    <property type="entry name" value="P-loop containing nucleoside triphosphate hydrolases"/>
    <property type="match status" value="1"/>
</dbReference>
<keyword evidence="8" id="KW-0175">Coiled coil</keyword>
<dbReference type="GO" id="GO:0043023">
    <property type="term" value="F:ribosomal large subunit binding"/>
    <property type="evidence" value="ECO:0007669"/>
    <property type="project" value="UniProtKB-UniRule"/>
</dbReference>
<keyword evidence="5 7" id="KW-0694">RNA-binding</keyword>
<dbReference type="PIRSF" id="PIRSF005814">
    <property type="entry name" value="MutS_YshD"/>
    <property type="match status" value="1"/>
</dbReference>
<dbReference type="GO" id="GO:0006298">
    <property type="term" value="P:mismatch repair"/>
    <property type="evidence" value="ECO:0007669"/>
    <property type="project" value="InterPro"/>
</dbReference>
<dbReference type="InterPro" id="IPR045076">
    <property type="entry name" value="MutS"/>
</dbReference>
<dbReference type="GO" id="GO:0016887">
    <property type="term" value="F:ATP hydrolysis activity"/>
    <property type="evidence" value="ECO:0007669"/>
    <property type="project" value="InterPro"/>
</dbReference>
<dbReference type="GO" id="GO:0045910">
    <property type="term" value="P:negative regulation of DNA recombination"/>
    <property type="evidence" value="ECO:0007669"/>
    <property type="project" value="InterPro"/>
</dbReference>
<comment type="caution">
    <text evidence="10">The sequence shown here is derived from an EMBL/GenBank/DDBJ whole genome shotgun (WGS) entry which is preliminary data.</text>
</comment>
<dbReference type="PROSITE" id="PS00486">
    <property type="entry name" value="DNA_MISMATCH_REPAIR_2"/>
    <property type="match status" value="1"/>
</dbReference>
<evidence type="ECO:0000256" key="4">
    <source>
        <dbReference type="ARBA" id="ARBA00022840"/>
    </source>
</evidence>
<dbReference type="GO" id="GO:0004519">
    <property type="term" value="F:endonuclease activity"/>
    <property type="evidence" value="ECO:0007669"/>
    <property type="project" value="UniProtKB-UniRule"/>
</dbReference>
<gene>
    <name evidence="7" type="primary">mutS2</name>
    <name evidence="7" type="synonym">rqcU</name>
    <name evidence="10" type="ORF">CR194_11125</name>
</gene>
<keyword evidence="3 7" id="KW-0378">Hydrolase</keyword>
<keyword evidence="7" id="KW-0540">Nuclease</keyword>
<dbReference type="Pfam" id="PF20297">
    <property type="entry name" value="MSSS"/>
    <property type="match status" value="1"/>
</dbReference>
<evidence type="ECO:0000259" key="9">
    <source>
        <dbReference type="PROSITE" id="PS50828"/>
    </source>
</evidence>
<dbReference type="FunFam" id="3.40.50.300:FF:000830">
    <property type="entry name" value="Endonuclease MutS2"/>
    <property type="match status" value="1"/>
</dbReference>
<feature type="coiled-coil region" evidence="8">
    <location>
        <begin position="516"/>
        <end position="600"/>
    </location>
</feature>
<sequence>MIERVCRILEYNKMKDQLIQFASSSLGKQRVKELTPSFDMLEITDAQERTFEGAKVIRLKGQAPLGGLRDIRGSIKRAEIGGLLNEMELLDISSTLYGSRRFKSFIEGLVEDEVDLTILPQLVGEMVSLSELEQEINHAIDENGGVLDSASTALRSIRQQIRSHESGVRSKLESITRSSSGRKMLSDAIITIRNDRYVIPVKAEYRGHFGGMVHDQSASGATLFVEPESVVQINNQLREAKIKEKQEIQRILQELSARVSEFVEELATIVEIMTEVDFIFAKALYSQSIQGTQPTLNEEGIIKMTKARHPLIPKEEIVPIDVELGGEFSSLVITGPNTGGKTVTLKTVGLLTLMTQSGLHIPCEEGSTAAVFQQIFADIGDEQSIEQSLSTFSSHMTNIVQIMEKVDFQSLVLFDELGAGTDPTEGAALAISILDHVYQVGAKVIATTHYSELKGYAYDREGVMNASVEFNVETLRPTYRLLIGVPGRSNAFAISRRLGLSDKIIDEAKGHITADSNQMEKMISSLEDSRKKAEQDMVEAELLRKEAETIHRELAAEMEKLDEEKQKVLQSAEDKAAHSVKQAAEEAEKIIAELREMQKNNPTIKDHELIDAKKRLEQTEPSLVKGKKKPSPKVVKGKVDKLIPGDEVKVISFDQKGHIVDEISEKEYYVQLGMMKMKVKKDDLLYINRPKAVATKPLATVRGRNAQVKTELDLRGERYESAMMDVEKYLDDAVLAGYHQVSIIHGKGTGALRKGVQELLKKHRNVQETRMGTQGEGGSGVTIVSLK</sequence>
<dbReference type="GO" id="GO:0140664">
    <property type="term" value="F:ATP-dependent DNA damage sensor activity"/>
    <property type="evidence" value="ECO:0007669"/>
    <property type="project" value="InterPro"/>
</dbReference>
<dbReference type="InterPro" id="IPR000432">
    <property type="entry name" value="DNA_mismatch_repair_MutS_C"/>
</dbReference>
<dbReference type="HAMAP" id="MF_00092">
    <property type="entry name" value="MutS2"/>
    <property type="match status" value="1"/>
</dbReference>
<evidence type="ECO:0000313" key="11">
    <source>
        <dbReference type="Proteomes" id="UP000248214"/>
    </source>
</evidence>
<dbReference type="SMART" id="SM00534">
    <property type="entry name" value="MUTSac"/>
    <property type="match status" value="1"/>
</dbReference>
<dbReference type="RefSeq" id="WP_110609731.1">
    <property type="nucleotide sequence ID" value="NZ_PDOD01000002.1"/>
</dbReference>
<feature type="coiled-coil region" evidence="8">
    <location>
        <begin position="234"/>
        <end position="265"/>
    </location>
</feature>
<dbReference type="OrthoDB" id="9808166at2"/>
<keyword evidence="7 10" id="KW-0255">Endonuclease</keyword>
<feature type="binding site" evidence="7">
    <location>
        <begin position="335"/>
        <end position="342"/>
    </location>
    <ligand>
        <name>ATP</name>
        <dbReference type="ChEBI" id="CHEBI:30616"/>
    </ligand>
</feature>
<evidence type="ECO:0000256" key="5">
    <source>
        <dbReference type="ARBA" id="ARBA00022884"/>
    </source>
</evidence>
<evidence type="ECO:0000256" key="6">
    <source>
        <dbReference type="ARBA" id="ARBA00023125"/>
    </source>
</evidence>
<keyword evidence="4 7" id="KW-0067">ATP-binding</keyword>
<dbReference type="GO" id="GO:0005524">
    <property type="term" value="F:ATP binding"/>
    <property type="evidence" value="ECO:0007669"/>
    <property type="project" value="UniProtKB-UniRule"/>
</dbReference>
<comment type="similarity">
    <text evidence="7">Belongs to the DNA mismatch repair MutS family. MutS2 subfamily.</text>
</comment>
<dbReference type="Gene3D" id="3.30.1370.110">
    <property type="match status" value="1"/>
</dbReference>
<comment type="function">
    <text evidence="7">Endonuclease that is involved in the suppression of homologous recombination and thus may have a key role in the control of bacterial genetic diversity.</text>
</comment>
<keyword evidence="6 7" id="KW-0238">DNA-binding</keyword>
<dbReference type="InterPro" id="IPR036063">
    <property type="entry name" value="Smr_dom_sf"/>
</dbReference>
<dbReference type="SMART" id="SM00463">
    <property type="entry name" value="SMR"/>
    <property type="match status" value="1"/>
</dbReference>
<dbReference type="GO" id="GO:0072344">
    <property type="term" value="P:rescue of stalled ribosome"/>
    <property type="evidence" value="ECO:0007669"/>
    <property type="project" value="UniProtKB-UniRule"/>
</dbReference>
<accession>A0A323TFW9</accession>
<dbReference type="EC" id="3.1.-.-" evidence="7"/>
<dbReference type="Pfam" id="PF00488">
    <property type="entry name" value="MutS_V"/>
    <property type="match status" value="1"/>
</dbReference>
<comment type="function">
    <text evidence="7">Acts as a ribosome collision sensor, splitting the ribosome into its 2 subunits. Detects stalled/collided 70S ribosomes which it binds and splits by an ATP-hydrolysis driven conformational change. Acts upstream of the ribosome quality control system (RQC), a ribosome-associated complex that mediates the extraction of incompletely synthesized nascent chains from stalled ribosomes and their subsequent degradation. Probably generates substrates for RQC.</text>
</comment>
<organism evidence="10 11">
    <name type="scientific">Salipaludibacillus keqinensis</name>
    <dbReference type="NCBI Taxonomy" id="2045207"/>
    <lineage>
        <taxon>Bacteria</taxon>
        <taxon>Bacillati</taxon>
        <taxon>Bacillota</taxon>
        <taxon>Bacilli</taxon>
        <taxon>Bacillales</taxon>
        <taxon>Bacillaceae</taxon>
    </lineage>
</organism>
<evidence type="ECO:0000256" key="8">
    <source>
        <dbReference type="SAM" id="Coils"/>
    </source>
</evidence>
<dbReference type="InterPro" id="IPR002625">
    <property type="entry name" value="Smr_dom"/>
</dbReference>
<dbReference type="PROSITE" id="PS50828">
    <property type="entry name" value="SMR"/>
    <property type="match status" value="1"/>
</dbReference>
<evidence type="ECO:0000256" key="1">
    <source>
        <dbReference type="ARBA" id="ARBA00022730"/>
    </source>
</evidence>
<dbReference type="InterPro" id="IPR036187">
    <property type="entry name" value="DNA_mismatch_repair_MutS_sf"/>
</dbReference>
<dbReference type="EC" id="3.6.4.-" evidence="7"/>
<keyword evidence="2 7" id="KW-0547">Nucleotide-binding</keyword>
<evidence type="ECO:0000256" key="3">
    <source>
        <dbReference type="ARBA" id="ARBA00022801"/>
    </source>
</evidence>
<comment type="subunit">
    <text evidence="7">Homodimer. Binds to stalled ribosomes, contacting rRNA.</text>
</comment>
<dbReference type="InterPro" id="IPR007696">
    <property type="entry name" value="DNA_mismatch_repair_MutS_core"/>
</dbReference>
<dbReference type="InterPro" id="IPR046893">
    <property type="entry name" value="MSSS"/>
</dbReference>
<dbReference type="Proteomes" id="UP000248214">
    <property type="component" value="Unassembled WGS sequence"/>
</dbReference>
<evidence type="ECO:0000256" key="2">
    <source>
        <dbReference type="ARBA" id="ARBA00022741"/>
    </source>
</evidence>
<evidence type="ECO:0000313" key="10">
    <source>
        <dbReference type="EMBL" id="PYZ93699.1"/>
    </source>
</evidence>
<reference evidence="10 11" key="1">
    <citation type="submission" date="2017-10" db="EMBL/GenBank/DDBJ databases">
        <title>Bacillus sp. nov., a halophilic bacterium isolated from a Keqin Lake.</title>
        <authorList>
            <person name="Wang H."/>
        </authorList>
    </citation>
    <scope>NUCLEOTIDE SEQUENCE [LARGE SCALE GENOMIC DNA]</scope>
    <source>
        <strain evidence="10 11">KQ-12</strain>
    </source>
</reference>
<dbReference type="AlphaFoldDB" id="A0A323TFW9"/>
<keyword evidence="11" id="KW-1185">Reference proteome</keyword>
<dbReference type="InterPro" id="IPR005747">
    <property type="entry name" value="MutS2"/>
</dbReference>
<feature type="domain" description="Smr" evidence="9">
    <location>
        <begin position="712"/>
        <end position="787"/>
    </location>
</feature>
<dbReference type="PANTHER" id="PTHR48466:SF2">
    <property type="entry name" value="OS10G0509000 PROTEIN"/>
    <property type="match status" value="1"/>
</dbReference>
<evidence type="ECO:0000256" key="7">
    <source>
        <dbReference type="HAMAP-Rule" id="MF_00092"/>
    </source>
</evidence>
<dbReference type="InterPro" id="IPR027417">
    <property type="entry name" value="P-loop_NTPase"/>
</dbReference>
<dbReference type="Pfam" id="PF01713">
    <property type="entry name" value="Smr"/>
    <property type="match status" value="1"/>
</dbReference>
<proteinExistence type="inferred from homology"/>
<dbReference type="NCBIfam" id="TIGR01069">
    <property type="entry name" value="mutS2"/>
    <property type="match status" value="1"/>
</dbReference>
<dbReference type="SMART" id="SM00533">
    <property type="entry name" value="MUTSd"/>
    <property type="match status" value="1"/>
</dbReference>
<dbReference type="CDD" id="cd03280">
    <property type="entry name" value="ABC_MutS2"/>
    <property type="match status" value="1"/>
</dbReference>
<dbReference type="SUPFAM" id="SSF160443">
    <property type="entry name" value="SMR domain-like"/>
    <property type="match status" value="1"/>
</dbReference>
<dbReference type="PANTHER" id="PTHR48466">
    <property type="entry name" value="OS10G0509000 PROTEIN-RELATED"/>
    <property type="match status" value="1"/>
</dbReference>
<dbReference type="EMBL" id="PDOD01000002">
    <property type="protein sequence ID" value="PYZ93699.1"/>
    <property type="molecule type" value="Genomic_DNA"/>
</dbReference>
<dbReference type="GO" id="GO:0030983">
    <property type="term" value="F:mismatched DNA binding"/>
    <property type="evidence" value="ECO:0007669"/>
    <property type="project" value="InterPro"/>
</dbReference>
<dbReference type="GO" id="GO:0019843">
    <property type="term" value="F:rRNA binding"/>
    <property type="evidence" value="ECO:0007669"/>
    <property type="project" value="UniProtKB-UniRule"/>
</dbReference>